<organism evidence="2 3">
    <name type="scientific">Nocardioides ginsengisoli</name>
    <dbReference type="NCBI Taxonomy" id="363868"/>
    <lineage>
        <taxon>Bacteria</taxon>
        <taxon>Bacillati</taxon>
        <taxon>Actinomycetota</taxon>
        <taxon>Actinomycetes</taxon>
        <taxon>Propionibacteriales</taxon>
        <taxon>Nocardioidaceae</taxon>
        <taxon>Nocardioides</taxon>
    </lineage>
</organism>
<protein>
    <submittedName>
        <fullName evidence="2">Uncharacterized protein</fullName>
    </submittedName>
</protein>
<keyword evidence="3" id="KW-1185">Reference proteome</keyword>
<evidence type="ECO:0000256" key="1">
    <source>
        <dbReference type="SAM" id="MobiDB-lite"/>
    </source>
</evidence>
<accession>A0ABW3W5V1</accession>
<gene>
    <name evidence="2" type="ORF">ACFQ3F_22850</name>
</gene>
<dbReference type="Proteomes" id="UP001597229">
    <property type="component" value="Unassembled WGS sequence"/>
</dbReference>
<dbReference type="RefSeq" id="WP_367921625.1">
    <property type="nucleotide sequence ID" value="NZ_BAABAC010000046.1"/>
</dbReference>
<evidence type="ECO:0000313" key="2">
    <source>
        <dbReference type="EMBL" id="MFD1250647.1"/>
    </source>
</evidence>
<dbReference type="EMBL" id="JBHTLX010000027">
    <property type="protein sequence ID" value="MFD1250647.1"/>
    <property type="molecule type" value="Genomic_DNA"/>
</dbReference>
<evidence type="ECO:0000313" key="3">
    <source>
        <dbReference type="Proteomes" id="UP001597229"/>
    </source>
</evidence>
<comment type="caution">
    <text evidence="2">The sequence shown here is derived from an EMBL/GenBank/DDBJ whole genome shotgun (WGS) entry which is preliminary data.</text>
</comment>
<name>A0ABW3W5V1_9ACTN</name>
<proteinExistence type="predicted"/>
<reference evidence="3" key="1">
    <citation type="journal article" date="2019" name="Int. J. Syst. Evol. Microbiol.">
        <title>The Global Catalogue of Microorganisms (GCM) 10K type strain sequencing project: providing services to taxonomists for standard genome sequencing and annotation.</title>
        <authorList>
            <consortium name="The Broad Institute Genomics Platform"/>
            <consortium name="The Broad Institute Genome Sequencing Center for Infectious Disease"/>
            <person name="Wu L."/>
            <person name="Ma J."/>
        </authorList>
    </citation>
    <scope>NUCLEOTIDE SEQUENCE [LARGE SCALE GENOMIC DNA]</scope>
    <source>
        <strain evidence="3">CCUG 52478</strain>
    </source>
</reference>
<feature type="region of interest" description="Disordered" evidence="1">
    <location>
        <begin position="44"/>
        <end position="64"/>
    </location>
</feature>
<sequence length="244" mass="26526">MRSDEPAFGVVGLPLLETHSFDVDLETASGSRYKVTWDAEAGRGTLTRTPSSSGGEHPWSQPLRRDGETLSLLSFDRIDLGHPTAFVIDLRGDGVSTVRWANPAVAIYGTAWETADISSLTPNVLTTVQVEVMAARFDLASGDLVAVSNGMLGHVHSSSSCQGQPWGCWIHDPRPHPLDKAPVRWRDDKSTAERICDHGVGHPDPQDAAFWWNTQRRDVTIHGCDGCCGPCPDWATGLLPGHRP</sequence>